<evidence type="ECO:0000313" key="3">
    <source>
        <dbReference type="Proteomes" id="UP000078492"/>
    </source>
</evidence>
<dbReference type="AlphaFoldDB" id="A0A151J7A0"/>
<evidence type="ECO:0000313" key="2">
    <source>
        <dbReference type="EMBL" id="KYN19363.1"/>
    </source>
</evidence>
<keyword evidence="1" id="KW-1133">Transmembrane helix</keyword>
<reference evidence="2 3" key="1">
    <citation type="submission" date="2015-09" db="EMBL/GenBank/DDBJ databases">
        <title>Trachymyrmex cornetzi WGS genome.</title>
        <authorList>
            <person name="Nygaard S."/>
            <person name="Hu H."/>
            <person name="Boomsma J."/>
            <person name="Zhang G."/>
        </authorList>
    </citation>
    <scope>NUCLEOTIDE SEQUENCE [LARGE SCALE GENOMIC DNA]</scope>
    <source>
        <strain evidence="2">Tcor2-1</strain>
        <tissue evidence="2">Whole body</tissue>
    </source>
</reference>
<dbReference type="EMBL" id="KQ979743">
    <property type="protein sequence ID" value="KYN19363.1"/>
    <property type="molecule type" value="Genomic_DNA"/>
</dbReference>
<organism evidence="2 3">
    <name type="scientific">Trachymyrmex cornetzi</name>
    <dbReference type="NCBI Taxonomy" id="471704"/>
    <lineage>
        <taxon>Eukaryota</taxon>
        <taxon>Metazoa</taxon>
        <taxon>Ecdysozoa</taxon>
        <taxon>Arthropoda</taxon>
        <taxon>Hexapoda</taxon>
        <taxon>Insecta</taxon>
        <taxon>Pterygota</taxon>
        <taxon>Neoptera</taxon>
        <taxon>Endopterygota</taxon>
        <taxon>Hymenoptera</taxon>
        <taxon>Apocrita</taxon>
        <taxon>Aculeata</taxon>
        <taxon>Formicoidea</taxon>
        <taxon>Formicidae</taxon>
        <taxon>Myrmicinae</taxon>
        <taxon>Trachymyrmex</taxon>
    </lineage>
</organism>
<evidence type="ECO:0000256" key="1">
    <source>
        <dbReference type="SAM" id="Phobius"/>
    </source>
</evidence>
<sequence>IFLKWNLPKDVWNKIWNFQIHVCVCVCVCVCVWFTSLFICNEQFSKSVRSYCILYVINTSNIFYSSHKLSNYYVFFYEIHFQVLLKIGGTRLLYLN</sequence>
<proteinExistence type="predicted"/>
<keyword evidence="1" id="KW-0472">Membrane</keyword>
<keyword evidence="3" id="KW-1185">Reference proteome</keyword>
<dbReference type="Proteomes" id="UP000078492">
    <property type="component" value="Unassembled WGS sequence"/>
</dbReference>
<feature type="transmembrane region" description="Helical" evidence="1">
    <location>
        <begin position="18"/>
        <end position="40"/>
    </location>
</feature>
<feature type="non-terminal residue" evidence="2">
    <location>
        <position position="1"/>
    </location>
</feature>
<name>A0A151J7A0_9HYME</name>
<accession>A0A151J7A0</accession>
<gene>
    <name evidence="2" type="ORF">ALC57_08306</name>
</gene>
<keyword evidence="1" id="KW-0812">Transmembrane</keyword>
<protein>
    <submittedName>
        <fullName evidence="2">Uncharacterized protein</fullName>
    </submittedName>
</protein>